<dbReference type="AlphaFoldDB" id="A0A6A6FI22"/>
<evidence type="ECO:0000313" key="1">
    <source>
        <dbReference type="EMBL" id="KAF2213011.1"/>
    </source>
</evidence>
<keyword evidence="2" id="KW-1185">Reference proteome</keyword>
<name>A0A6A6FI22_9PEZI</name>
<reference evidence="1" key="1">
    <citation type="journal article" date="2020" name="Stud. Mycol.">
        <title>101 Dothideomycetes genomes: a test case for predicting lifestyles and emergence of pathogens.</title>
        <authorList>
            <person name="Haridas S."/>
            <person name="Albert R."/>
            <person name="Binder M."/>
            <person name="Bloem J."/>
            <person name="Labutti K."/>
            <person name="Salamov A."/>
            <person name="Andreopoulos B."/>
            <person name="Baker S."/>
            <person name="Barry K."/>
            <person name="Bills G."/>
            <person name="Bluhm B."/>
            <person name="Cannon C."/>
            <person name="Castanera R."/>
            <person name="Culley D."/>
            <person name="Daum C."/>
            <person name="Ezra D."/>
            <person name="Gonzalez J."/>
            <person name="Henrissat B."/>
            <person name="Kuo A."/>
            <person name="Liang C."/>
            <person name="Lipzen A."/>
            <person name="Lutzoni F."/>
            <person name="Magnuson J."/>
            <person name="Mondo S."/>
            <person name="Nolan M."/>
            <person name="Ohm R."/>
            <person name="Pangilinan J."/>
            <person name="Park H.-J."/>
            <person name="Ramirez L."/>
            <person name="Alfaro M."/>
            <person name="Sun H."/>
            <person name="Tritt A."/>
            <person name="Yoshinaga Y."/>
            <person name="Zwiers L.-H."/>
            <person name="Turgeon B."/>
            <person name="Goodwin S."/>
            <person name="Spatafora J."/>
            <person name="Crous P."/>
            <person name="Grigoriev I."/>
        </authorList>
    </citation>
    <scope>NUCLEOTIDE SEQUENCE</scope>
    <source>
        <strain evidence="1">SCOH1-5</strain>
    </source>
</reference>
<proteinExistence type="predicted"/>
<protein>
    <submittedName>
        <fullName evidence="1">Uncharacterized protein</fullName>
    </submittedName>
</protein>
<dbReference type="Proteomes" id="UP000799539">
    <property type="component" value="Unassembled WGS sequence"/>
</dbReference>
<gene>
    <name evidence="1" type="ORF">CERZMDRAFT_90540</name>
</gene>
<accession>A0A6A6FI22</accession>
<dbReference type="EMBL" id="ML992671">
    <property type="protein sequence ID" value="KAF2213011.1"/>
    <property type="molecule type" value="Genomic_DNA"/>
</dbReference>
<organism evidence="1 2">
    <name type="scientific">Cercospora zeae-maydis SCOH1-5</name>
    <dbReference type="NCBI Taxonomy" id="717836"/>
    <lineage>
        <taxon>Eukaryota</taxon>
        <taxon>Fungi</taxon>
        <taxon>Dikarya</taxon>
        <taxon>Ascomycota</taxon>
        <taxon>Pezizomycotina</taxon>
        <taxon>Dothideomycetes</taxon>
        <taxon>Dothideomycetidae</taxon>
        <taxon>Mycosphaerellales</taxon>
        <taxon>Mycosphaerellaceae</taxon>
        <taxon>Cercospora</taxon>
    </lineage>
</organism>
<evidence type="ECO:0000313" key="2">
    <source>
        <dbReference type="Proteomes" id="UP000799539"/>
    </source>
</evidence>
<sequence length="63" mass="7068">MQLSVRSSHRLHAVNYADHVIQRSTISKQQPLVECTSSQLNATTPTICASDLYTIAFSRQLHL</sequence>